<dbReference type="EMBL" id="JACOMF010000014">
    <property type="protein sequence ID" value="MBC4016381.1"/>
    <property type="molecule type" value="Genomic_DNA"/>
</dbReference>
<dbReference type="RefSeq" id="WP_186771150.1">
    <property type="nucleotide sequence ID" value="NZ_JACOMF010000014.1"/>
</dbReference>
<accession>A0A9X0QYJ6</accession>
<proteinExistence type="predicted"/>
<dbReference type="Proteomes" id="UP000600101">
    <property type="component" value="Unassembled WGS sequence"/>
</dbReference>
<evidence type="ECO:0000313" key="2">
    <source>
        <dbReference type="EMBL" id="MBC4016381.1"/>
    </source>
</evidence>
<keyword evidence="1" id="KW-0812">Transmembrane</keyword>
<dbReference type="AlphaFoldDB" id="A0A9X0QYJ6"/>
<comment type="caution">
    <text evidence="2">The sequence shown here is derived from an EMBL/GenBank/DDBJ whole genome shotgun (WGS) entry which is preliminary data.</text>
</comment>
<organism evidence="2 3">
    <name type="scientific">Siccirubricoccus deserti</name>
    <dbReference type="NCBI Taxonomy" id="2013562"/>
    <lineage>
        <taxon>Bacteria</taxon>
        <taxon>Pseudomonadati</taxon>
        <taxon>Pseudomonadota</taxon>
        <taxon>Alphaproteobacteria</taxon>
        <taxon>Acetobacterales</taxon>
        <taxon>Roseomonadaceae</taxon>
        <taxon>Siccirubricoccus</taxon>
    </lineage>
</organism>
<evidence type="ECO:0000256" key="1">
    <source>
        <dbReference type="SAM" id="Phobius"/>
    </source>
</evidence>
<feature type="transmembrane region" description="Helical" evidence="1">
    <location>
        <begin position="43"/>
        <end position="65"/>
    </location>
</feature>
<keyword evidence="1" id="KW-0472">Membrane</keyword>
<protein>
    <submittedName>
        <fullName evidence="2">Uncharacterized protein</fullName>
    </submittedName>
</protein>
<keyword evidence="3" id="KW-1185">Reference proteome</keyword>
<reference evidence="2" key="1">
    <citation type="submission" date="2020-08" db="EMBL/GenBank/DDBJ databases">
        <authorList>
            <person name="Hu Y."/>
            <person name="Nguyen S.V."/>
            <person name="Li F."/>
            <person name="Fanning S."/>
        </authorList>
    </citation>
    <scope>NUCLEOTIDE SEQUENCE</scope>
    <source>
        <strain evidence="2">SYSU D8009</strain>
    </source>
</reference>
<evidence type="ECO:0000313" key="3">
    <source>
        <dbReference type="Proteomes" id="UP000600101"/>
    </source>
</evidence>
<sequence>MSNRTLSAHAQLVIPMPPLRVQRRRAISAGTGTSHGLGPVQEASLAGIISLSGFWGLAELAFLIFG</sequence>
<gene>
    <name evidence="2" type="ORF">H7965_13735</name>
</gene>
<keyword evidence="1" id="KW-1133">Transmembrane helix</keyword>
<name>A0A9X0QYJ6_9PROT</name>